<comment type="caution">
    <text evidence="4">The sequence shown here is derived from an EMBL/GenBank/DDBJ whole genome shotgun (WGS) entry which is preliminary data.</text>
</comment>
<dbReference type="PANTHER" id="PTHR11461">
    <property type="entry name" value="SERINE PROTEASE INHIBITOR, SERPIN"/>
    <property type="match status" value="1"/>
</dbReference>
<dbReference type="Gene3D" id="3.30.497.10">
    <property type="entry name" value="Antithrombin, subunit I, domain 2"/>
    <property type="match status" value="1"/>
</dbReference>
<evidence type="ECO:0000313" key="4">
    <source>
        <dbReference type="EMBL" id="CAK8674756.1"/>
    </source>
</evidence>
<dbReference type="InterPro" id="IPR023796">
    <property type="entry name" value="Serpin_dom"/>
</dbReference>
<dbReference type="EMBL" id="CAWYQH010000013">
    <property type="protein sequence ID" value="CAK8674756.1"/>
    <property type="molecule type" value="Genomic_DNA"/>
</dbReference>
<dbReference type="Pfam" id="PF00079">
    <property type="entry name" value="Serpin"/>
    <property type="match status" value="1"/>
</dbReference>
<dbReference type="InterPro" id="IPR036186">
    <property type="entry name" value="Serpin_sf"/>
</dbReference>
<dbReference type="InterPro" id="IPR042185">
    <property type="entry name" value="Serpin_sf_2"/>
</dbReference>
<evidence type="ECO:0000256" key="2">
    <source>
        <dbReference type="RuleBase" id="RU000411"/>
    </source>
</evidence>
<sequence>MFSSPLKSSNFALNIYQTLVKDNNDNVFLSPHSVSMTMAMVLLGAEDNTAVELKRGLAYDHACDSTIHDNNLKVLQKISNMKSSVVLETANKLFPEISYTLKKEFVENCQKFYESQIEAKNFKQEPDQSRLEINQWVEDQTHKKIKDLLPAGSVNGLTRLVLANAVYFKGHWMKKFKEVETRKMDFHVNKGRSVKVDIMSQKHKFNINYDSELKVQILELPYEGDEVSMILLVPTDRFGLGKVEESLTPEKLDSLISGFSREEVIIALPRIKLEQQYDLIPTLKKMGIEDVFDQNRANLQNISGVPDLFISTVAHKAFIEVNEEGTEAAAATAAVAMRRMAVPTIRVICDHPFMFLIKHNPSQTILFVGRLMSP</sequence>
<dbReference type="Proteomes" id="UP001642483">
    <property type="component" value="Unassembled WGS sequence"/>
</dbReference>
<dbReference type="SUPFAM" id="SSF56574">
    <property type="entry name" value="Serpins"/>
    <property type="match status" value="1"/>
</dbReference>
<gene>
    <name evidence="4" type="ORF">CVLEPA_LOCUS4423</name>
</gene>
<reference evidence="4 5" key="1">
    <citation type="submission" date="2024-02" db="EMBL/GenBank/DDBJ databases">
        <authorList>
            <person name="Daric V."/>
            <person name="Darras S."/>
        </authorList>
    </citation>
    <scope>NUCLEOTIDE SEQUENCE [LARGE SCALE GENOMIC DNA]</scope>
</reference>
<evidence type="ECO:0000313" key="5">
    <source>
        <dbReference type="Proteomes" id="UP001642483"/>
    </source>
</evidence>
<proteinExistence type="inferred from homology"/>
<comment type="similarity">
    <text evidence="1 2">Belongs to the serpin family.</text>
</comment>
<protein>
    <recommendedName>
        <fullName evidence="3">Serpin domain-containing protein</fullName>
    </recommendedName>
</protein>
<name>A0ABP0F4X8_CLALP</name>
<dbReference type="SMART" id="SM00093">
    <property type="entry name" value="SERPIN"/>
    <property type="match status" value="1"/>
</dbReference>
<dbReference type="PANTHER" id="PTHR11461:SF211">
    <property type="entry name" value="GH10112P-RELATED"/>
    <property type="match status" value="1"/>
</dbReference>
<dbReference type="InterPro" id="IPR000215">
    <property type="entry name" value="Serpin_fam"/>
</dbReference>
<dbReference type="Gene3D" id="2.30.39.10">
    <property type="entry name" value="Alpha-1-antitrypsin, domain 1"/>
    <property type="match status" value="1"/>
</dbReference>
<feature type="domain" description="Serpin" evidence="3">
    <location>
        <begin position="13"/>
        <end position="374"/>
    </location>
</feature>
<organism evidence="4 5">
    <name type="scientific">Clavelina lepadiformis</name>
    <name type="common">Light-bulb sea squirt</name>
    <name type="synonym">Ascidia lepadiformis</name>
    <dbReference type="NCBI Taxonomy" id="159417"/>
    <lineage>
        <taxon>Eukaryota</taxon>
        <taxon>Metazoa</taxon>
        <taxon>Chordata</taxon>
        <taxon>Tunicata</taxon>
        <taxon>Ascidiacea</taxon>
        <taxon>Aplousobranchia</taxon>
        <taxon>Clavelinidae</taxon>
        <taxon>Clavelina</taxon>
    </lineage>
</organism>
<evidence type="ECO:0000256" key="1">
    <source>
        <dbReference type="ARBA" id="ARBA00009500"/>
    </source>
</evidence>
<accession>A0ABP0F4X8</accession>
<evidence type="ECO:0000259" key="3">
    <source>
        <dbReference type="SMART" id="SM00093"/>
    </source>
</evidence>
<dbReference type="CDD" id="cd00172">
    <property type="entry name" value="serpin"/>
    <property type="match status" value="1"/>
</dbReference>
<dbReference type="InterPro" id="IPR042178">
    <property type="entry name" value="Serpin_sf_1"/>
</dbReference>
<keyword evidence="5" id="KW-1185">Reference proteome</keyword>